<dbReference type="SUPFAM" id="SSF52540">
    <property type="entry name" value="P-loop containing nucleoside triphosphate hydrolases"/>
    <property type="match status" value="2"/>
</dbReference>
<feature type="domain" description="ABC transporter" evidence="5">
    <location>
        <begin position="297"/>
        <end position="506"/>
    </location>
</feature>
<dbReference type="InterPro" id="IPR017871">
    <property type="entry name" value="ABC_transporter-like_CS"/>
</dbReference>
<reference evidence="7" key="1">
    <citation type="submission" date="2015-07" db="EMBL/GenBank/DDBJ databases">
        <authorList>
            <person name="Rodrigo-Torres Lidia"/>
            <person name="Arahal R.David."/>
        </authorList>
    </citation>
    <scope>NUCLEOTIDE SEQUENCE [LARGE SCALE GENOMIC DNA]</scope>
    <source>
        <strain evidence="7">CECT 5096</strain>
    </source>
</reference>
<dbReference type="GeneID" id="97673045"/>
<dbReference type="OrthoDB" id="9808609at2"/>
<dbReference type="InterPro" id="IPR050611">
    <property type="entry name" value="ABCF"/>
</dbReference>
<dbReference type="RefSeq" id="WP_055120349.1">
    <property type="nucleotide sequence ID" value="NZ_CXWA01000009.1"/>
</dbReference>
<evidence type="ECO:0000313" key="7">
    <source>
        <dbReference type="Proteomes" id="UP000049983"/>
    </source>
</evidence>
<dbReference type="EMBL" id="CXWC01000015">
    <property type="protein sequence ID" value="CTQ78744.1"/>
    <property type="molecule type" value="Genomic_DNA"/>
</dbReference>
<dbReference type="InterPro" id="IPR027417">
    <property type="entry name" value="P-loop_NTPase"/>
</dbReference>
<gene>
    <name evidence="6" type="primary">uup_2</name>
    <name evidence="6" type="ORF">LA5096_05805</name>
</gene>
<dbReference type="Gene3D" id="3.40.50.300">
    <property type="entry name" value="P-loop containing nucleotide triphosphate hydrolases"/>
    <property type="match status" value="2"/>
</dbReference>
<sequence length="506" mass="55643">MSLINLRNLGVIYSTPLFENLNLSLGKGERIGLVAANGTGKSTLLRIIAGETEATQGDIILARGTKVGLVTQDVPDDLVELSLFDAVLSALDPEQIESESWRADIALNDLEVPEIHWRRPLNKLSGGWQRVALLARAWVSEPDVLLLDEPTNHLDLNRIGVLQTWISTVARSTPMIVASHDRAFLDAVCNRTLFLRREKSHVFALPYTKARESLSEQDSAAERQFQNDFAKASQLRRKAAKLKNIGINSGSDLLLNKTKQLNERAQKIEDTARPAERHQSAGKIRLENSGAHAKALVSLAESAVTIPDGRTLFKLPPLWINPGDRVVVLGANGTGKTRLLSLVTGALDAEVANIRVAPSAIPGVSDQNLSQLDRFKSPMSAVTEMSDVGDHRARALLAEAGLHIDLQEKRISILSGGQRSRLAMLLLRLSKPNLYVLDEPTNHLDIDGQEALERELLIHDTTALIVSHDRTFVRNVGTRFWLIDGKRLAETDSPETFFDVQMDGAV</sequence>
<keyword evidence="2" id="KW-0677">Repeat</keyword>
<evidence type="ECO:0000259" key="5">
    <source>
        <dbReference type="PROSITE" id="PS50893"/>
    </source>
</evidence>
<name>A0A0M7AYR5_9HYPH</name>
<dbReference type="InterPro" id="IPR003439">
    <property type="entry name" value="ABC_transporter-like_ATP-bd"/>
</dbReference>
<dbReference type="SMART" id="SM00382">
    <property type="entry name" value="AAA"/>
    <property type="match status" value="2"/>
</dbReference>
<dbReference type="AlphaFoldDB" id="A0A0M7AYR5"/>
<evidence type="ECO:0000256" key="2">
    <source>
        <dbReference type="ARBA" id="ARBA00022737"/>
    </source>
</evidence>
<accession>A0A0M7AYR5</accession>
<dbReference type="CDD" id="cd03221">
    <property type="entry name" value="ABCF_EF-3"/>
    <property type="match status" value="2"/>
</dbReference>
<dbReference type="InterPro" id="IPR003593">
    <property type="entry name" value="AAA+_ATPase"/>
</dbReference>
<dbReference type="PROSITE" id="PS00211">
    <property type="entry name" value="ABC_TRANSPORTER_1"/>
    <property type="match status" value="1"/>
</dbReference>
<dbReference type="Pfam" id="PF00005">
    <property type="entry name" value="ABC_tran"/>
    <property type="match status" value="2"/>
</dbReference>
<dbReference type="PANTHER" id="PTHR19211:SF14">
    <property type="entry name" value="ATP-BINDING CASSETTE SUB-FAMILY F MEMBER 1"/>
    <property type="match status" value="1"/>
</dbReference>
<dbReference type="STRING" id="311410.LA5095_05230"/>
<dbReference type="PROSITE" id="PS50893">
    <property type="entry name" value="ABC_TRANSPORTER_2"/>
    <property type="match status" value="2"/>
</dbReference>
<dbReference type="GO" id="GO:0016887">
    <property type="term" value="F:ATP hydrolysis activity"/>
    <property type="evidence" value="ECO:0007669"/>
    <property type="project" value="InterPro"/>
</dbReference>
<dbReference type="Proteomes" id="UP000049983">
    <property type="component" value="Unassembled WGS sequence"/>
</dbReference>
<keyword evidence="4 6" id="KW-0067">ATP-binding</keyword>
<dbReference type="PANTHER" id="PTHR19211">
    <property type="entry name" value="ATP-BINDING TRANSPORT PROTEIN-RELATED"/>
    <property type="match status" value="1"/>
</dbReference>
<comment type="similarity">
    <text evidence="1">Belongs to the ABC transporter superfamily.</text>
</comment>
<protein>
    <submittedName>
        <fullName evidence="6">ABC transporter ATP-binding protein uup</fullName>
    </submittedName>
</protein>
<evidence type="ECO:0000313" key="6">
    <source>
        <dbReference type="EMBL" id="CTQ78744.1"/>
    </source>
</evidence>
<keyword evidence="7" id="KW-1185">Reference proteome</keyword>
<organism evidence="6 7">
    <name type="scientific">Roseibium album</name>
    <dbReference type="NCBI Taxonomy" id="311410"/>
    <lineage>
        <taxon>Bacteria</taxon>
        <taxon>Pseudomonadati</taxon>
        <taxon>Pseudomonadota</taxon>
        <taxon>Alphaproteobacteria</taxon>
        <taxon>Hyphomicrobiales</taxon>
        <taxon>Stappiaceae</taxon>
        <taxon>Roseibium</taxon>
    </lineage>
</organism>
<keyword evidence="3" id="KW-0547">Nucleotide-binding</keyword>
<feature type="domain" description="ABC transporter" evidence="5">
    <location>
        <begin position="1"/>
        <end position="222"/>
    </location>
</feature>
<dbReference type="GO" id="GO:0005524">
    <property type="term" value="F:ATP binding"/>
    <property type="evidence" value="ECO:0007669"/>
    <property type="project" value="UniProtKB-KW"/>
</dbReference>
<evidence type="ECO:0000256" key="4">
    <source>
        <dbReference type="ARBA" id="ARBA00022840"/>
    </source>
</evidence>
<proteinExistence type="inferred from homology"/>
<evidence type="ECO:0000256" key="3">
    <source>
        <dbReference type="ARBA" id="ARBA00022741"/>
    </source>
</evidence>
<evidence type="ECO:0000256" key="1">
    <source>
        <dbReference type="ARBA" id="ARBA00005417"/>
    </source>
</evidence>